<feature type="non-terminal residue" evidence="1">
    <location>
        <position position="1"/>
    </location>
</feature>
<reference evidence="1 2" key="1">
    <citation type="journal article" date="2021" name="BMC Genomics">
        <title>Datura genome reveals duplications of psychoactive alkaloid biosynthetic genes and high mutation rate following tissue culture.</title>
        <authorList>
            <person name="Rajewski A."/>
            <person name="Carter-House D."/>
            <person name="Stajich J."/>
            <person name="Litt A."/>
        </authorList>
    </citation>
    <scope>NUCLEOTIDE SEQUENCE [LARGE SCALE GENOMIC DNA]</scope>
    <source>
        <strain evidence="1">AR-01</strain>
    </source>
</reference>
<proteinExistence type="predicted"/>
<sequence length="86" mass="9798">DRNATKMIGKSANGLQDDLYETSNAANYSSYPMEINKIVDKTYMIKVDVKSSNCENQHQVYNVITFIVNEDLIKKYDLFPPSKASK</sequence>
<gene>
    <name evidence="1" type="ORF">HAX54_029997</name>
</gene>
<dbReference type="Gene3D" id="2.40.50.140">
    <property type="entry name" value="Nucleic acid-binding proteins"/>
    <property type="match status" value="1"/>
</dbReference>
<protein>
    <submittedName>
        <fullName evidence="1">Uncharacterized protein</fullName>
    </submittedName>
</protein>
<feature type="non-terminal residue" evidence="1">
    <location>
        <position position="86"/>
    </location>
</feature>
<evidence type="ECO:0000313" key="1">
    <source>
        <dbReference type="EMBL" id="MCD9642930.1"/>
    </source>
</evidence>
<comment type="caution">
    <text evidence="1">The sequence shown here is derived from an EMBL/GenBank/DDBJ whole genome shotgun (WGS) entry which is preliminary data.</text>
</comment>
<evidence type="ECO:0000313" key="2">
    <source>
        <dbReference type="Proteomes" id="UP000823775"/>
    </source>
</evidence>
<keyword evidence="2" id="KW-1185">Reference proteome</keyword>
<organism evidence="1 2">
    <name type="scientific">Datura stramonium</name>
    <name type="common">Jimsonweed</name>
    <name type="synonym">Common thornapple</name>
    <dbReference type="NCBI Taxonomy" id="4076"/>
    <lineage>
        <taxon>Eukaryota</taxon>
        <taxon>Viridiplantae</taxon>
        <taxon>Streptophyta</taxon>
        <taxon>Embryophyta</taxon>
        <taxon>Tracheophyta</taxon>
        <taxon>Spermatophyta</taxon>
        <taxon>Magnoliopsida</taxon>
        <taxon>eudicotyledons</taxon>
        <taxon>Gunneridae</taxon>
        <taxon>Pentapetalae</taxon>
        <taxon>asterids</taxon>
        <taxon>lamiids</taxon>
        <taxon>Solanales</taxon>
        <taxon>Solanaceae</taxon>
        <taxon>Solanoideae</taxon>
        <taxon>Datureae</taxon>
        <taxon>Datura</taxon>
    </lineage>
</organism>
<dbReference type="Proteomes" id="UP000823775">
    <property type="component" value="Unassembled WGS sequence"/>
</dbReference>
<name>A0ABS8VA99_DATST</name>
<dbReference type="EMBL" id="JACEIK010003743">
    <property type="protein sequence ID" value="MCD9642930.1"/>
    <property type="molecule type" value="Genomic_DNA"/>
</dbReference>
<dbReference type="InterPro" id="IPR012340">
    <property type="entry name" value="NA-bd_OB-fold"/>
</dbReference>
<accession>A0ABS8VA99</accession>